<dbReference type="Pfam" id="PF02618">
    <property type="entry name" value="YceG"/>
    <property type="match status" value="1"/>
</dbReference>
<proteinExistence type="inferred from homology"/>
<dbReference type="GO" id="GO:0009252">
    <property type="term" value="P:peptidoglycan biosynthetic process"/>
    <property type="evidence" value="ECO:0007669"/>
    <property type="project" value="UniProtKB-UniRule"/>
</dbReference>
<keyword evidence="5 7" id="KW-0456">Lyase</keyword>
<evidence type="ECO:0000256" key="6">
    <source>
        <dbReference type="ARBA" id="ARBA00023316"/>
    </source>
</evidence>
<dbReference type="GO" id="GO:0071555">
    <property type="term" value="P:cell wall organization"/>
    <property type="evidence" value="ECO:0007669"/>
    <property type="project" value="UniProtKB-KW"/>
</dbReference>
<comment type="function">
    <text evidence="7">Functions as a peptidoglycan terminase that cleaves nascent peptidoglycan strands endolytically to terminate their elongation.</text>
</comment>
<dbReference type="PANTHER" id="PTHR30518:SF2">
    <property type="entry name" value="ENDOLYTIC MUREIN TRANSGLYCOSYLASE"/>
    <property type="match status" value="1"/>
</dbReference>
<feature type="site" description="Important for catalytic activity" evidence="7">
    <location>
        <position position="215"/>
    </location>
</feature>
<gene>
    <name evidence="7 8" type="primary">mltG</name>
    <name evidence="8" type="ORF">FOB72_05365</name>
</gene>
<comment type="catalytic activity">
    <reaction evidence="7">
        <text>a peptidoglycan chain = a peptidoglycan chain with N-acetyl-1,6-anhydromuramyl-[peptide] at the reducing end + a peptidoglycan chain with N-acetylglucosamine at the non-reducing end.</text>
        <dbReference type="EC" id="4.2.2.29"/>
    </reaction>
</comment>
<sequence length="331" mass="36182">MKRFFLRLVGLLVIVALAAAGGFAWWAHQPLTLATSPVEVVIKPNSSVVSVGRQVQRGGVPIDARLFILLARITGQGASLKAGGYQFESGVTPLDVLDKLARGEVTHYVVTVIEGWEFRKMRAAVDANPALRHDTTGMSDADLMKAIGAEETSPEGMFFPDTYLFARGSSDVELYRHAYRAMQKRLADAWNARAPDLPYKTPYEALIMASIVEKETGQAVERPMIAAVFVNRLRKNMMLQTDPTVIYGVGEKFDGNLRKRDLQTDTPYNTYTRAGLPPTPIALPGLASLAAATAPAPSDALYFVARGDGSSHFSNSLPEHNRAVDKYQRGK</sequence>
<dbReference type="Gene3D" id="3.30.1490.480">
    <property type="entry name" value="Endolytic murein transglycosylase"/>
    <property type="match status" value="1"/>
</dbReference>
<organism evidence="8 9">
    <name type="scientific">Cupriavidus pauculus</name>
    <dbReference type="NCBI Taxonomy" id="82633"/>
    <lineage>
        <taxon>Bacteria</taxon>
        <taxon>Pseudomonadati</taxon>
        <taxon>Pseudomonadota</taxon>
        <taxon>Betaproteobacteria</taxon>
        <taxon>Burkholderiales</taxon>
        <taxon>Burkholderiaceae</taxon>
        <taxon>Cupriavidus</taxon>
    </lineage>
</organism>
<evidence type="ECO:0000256" key="5">
    <source>
        <dbReference type="ARBA" id="ARBA00023239"/>
    </source>
</evidence>
<dbReference type="Proteomes" id="UP000322822">
    <property type="component" value="Chromosome 1"/>
</dbReference>
<dbReference type="InterPro" id="IPR003770">
    <property type="entry name" value="MLTG-like"/>
</dbReference>
<keyword evidence="6 7" id="KW-0961">Cell wall biogenesis/degradation</keyword>
<keyword evidence="7" id="KW-0997">Cell inner membrane</keyword>
<name>A0A5P2H0S4_9BURK</name>
<keyword evidence="1 7" id="KW-1003">Cell membrane</keyword>
<dbReference type="EC" id="4.2.2.29" evidence="7"/>
<dbReference type="AlphaFoldDB" id="A0A5P2H0S4"/>
<dbReference type="Gene3D" id="3.30.160.60">
    <property type="entry name" value="Classic Zinc Finger"/>
    <property type="match status" value="1"/>
</dbReference>
<dbReference type="NCBIfam" id="TIGR00247">
    <property type="entry name" value="endolytic transglycosylase MltG"/>
    <property type="match status" value="1"/>
</dbReference>
<reference evidence="8 9" key="1">
    <citation type="submission" date="2019-09" db="EMBL/GenBank/DDBJ databases">
        <title>FDA dAtabase for Regulatory Grade micrObial Sequences (FDA-ARGOS): Supporting development and validation of Infectious Disease Dx tests.</title>
        <authorList>
            <person name="Sciortino C."/>
            <person name="Tallon L."/>
            <person name="Sadzewicz L."/>
            <person name="Vavikolanu K."/>
            <person name="Mehta A."/>
            <person name="Aluvathingal J."/>
            <person name="Nadendla S."/>
            <person name="Nandy P."/>
            <person name="Geyer C."/>
            <person name="Yan Y."/>
            <person name="Sichtig H."/>
        </authorList>
    </citation>
    <scope>NUCLEOTIDE SEQUENCE [LARGE SCALE GENOMIC DNA]</scope>
    <source>
        <strain evidence="8 9">FDAARGOS_664</strain>
    </source>
</reference>
<keyword evidence="3 7" id="KW-1133">Transmembrane helix</keyword>
<accession>A0A5P2H0S4</accession>
<protein>
    <recommendedName>
        <fullName evidence="7">Endolytic murein transglycosylase</fullName>
        <ecNumber evidence="7">4.2.2.29</ecNumber>
    </recommendedName>
    <alternativeName>
        <fullName evidence="7">Peptidoglycan lytic transglycosylase</fullName>
    </alternativeName>
    <alternativeName>
        <fullName evidence="7">Peptidoglycan polymerization terminase</fullName>
    </alternativeName>
</protein>
<dbReference type="EMBL" id="CP044065">
    <property type="protein sequence ID" value="QET01522.1"/>
    <property type="molecule type" value="Genomic_DNA"/>
</dbReference>
<evidence type="ECO:0000313" key="9">
    <source>
        <dbReference type="Proteomes" id="UP000322822"/>
    </source>
</evidence>
<evidence type="ECO:0000256" key="2">
    <source>
        <dbReference type="ARBA" id="ARBA00022692"/>
    </source>
</evidence>
<dbReference type="CDD" id="cd08010">
    <property type="entry name" value="MltG_like"/>
    <property type="match status" value="1"/>
</dbReference>
<keyword evidence="4 7" id="KW-0472">Membrane</keyword>
<keyword evidence="2 7" id="KW-0812">Transmembrane</keyword>
<comment type="similarity">
    <text evidence="7">Belongs to the transglycosylase MltG family.</text>
</comment>
<evidence type="ECO:0000256" key="1">
    <source>
        <dbReference type="ARBA" id="ARBA00022475"/>
    </source>
</evidence>
<evidence type="ECO:0000256" key="4">
    <source>
        <dbReference type="ARBA" id="ARBA00023136"/>
    </source>
</evidence>
<dbReference type="RefSeq" id="WP_150371586.1">
    <property type="nucleotide sequence ID" value="NZ_CP044065.1"/>
</dbReference>
<evidence type="ECO:0000313" key="8">
    <source>
        <dbReference type="EMBL" id="QET01522.1"/>
    </source>
</evidence>
<evidence type="ECO:0000256" key="7">
    <source>
        <dbReference type="HAMAP-Rule" id="MF_02065"/>
    </source>
</evidence>
<dbReference type="HAMAP" id="MF_02065">
    <property type="entry name" value="MltG"/>
    <property type="match status" value="1"/>
</dbReference>
<dbReference type="PANTHER" id="PTHR30518">
    <property type="entry name" value="ENDOLYTIC MUREIN TRANSGLYCOSYLASE"/>
    <property type="match status" value="1"/>
</dbReference>
<dbReference type="GO" id="GO:0005886">
    <property type="term" value="C:plasma membrane"/>
    <property type="evidence" value="ECO:0007669"/>
    <property type="project" value="UniProtKB-UniRule"/>
</dbReference>
<evidence type="ECO:0000256" key="3">
    <source>
        <dbReference type="ARBA" id="ARBA00022989"/>
    </source>
</evidence>
<dbReference type="GO" id="GO:0008932">
    <property type="term" value="F:lytic endotransglycosylase activity"/>
    <property type="evidence" value="ECO:0007669"/>
    <property type="project" value="UniProtKB-UniRule"/>
</dbReference>
<dbReference type="OrthoDB" id="9814591at2"/>